<protein>
    <recommendedName>
        <fullName evidence="4">DHH family phosphoesterase</fullName>
    </recommendedName>
</protein>
<proteinExistence type="predicted"/>
<dbReference type="SUPFAM" id="SSF64182">
    <property type="entry name" value="DHH phosphoesterases"/>
    <property type="match status" value="1"/>
</dbReference>
<feature type="domain" description="DHHA1" evidence="2">
    <location>
        <begin position="232"/>
        <end position="310"/>
    </location>
</feature>
<comment type="caution">
    <text evidence="3">The sequence shown here is derived from an EMBL/GenBank/DDBJ whole genome shotgun (WGS) entry which is preliminary data.</text>
</comment>
<gene>
    <name evidence="3" type="ORF">ENO04_05815</name>
</gene>
<accession>A0A7C1HXH2</accession>
<dbReference type="PANTHER" id="PTHR42146:SF1">
    <property type="entry name" value="OLIGORIBONUCLEASE NRNB"/>
    <property type="match status" value="1"/>
</dbReference>
<reference evidence="3" key="1">
    <citation type="journal article" date="2020" name="mSystems">
        <title>Genome- and Community-Level Interaction Insights into Carbon Utilization and Element Cycling Functions of Hydrothermarchaeota in Hydrothermal Sediment.</title>
        <authorList>
            <person name="Zhou Z."/>
            <person name="Liu Y."/>
            <person name="Xu W."/>
            <person name="Pan J."/>
            <person name="Luo Z.H."/>
            <person name="Li M."/>
        </authorList>
    </citation>
    <scope>NUCLEOTIDE SEQUENCE [LARGE SCALE GENOMIC DNA]</scope>
    <source>
        <strain evidence="3">SpSt-123</strain>
    </source>
</reference>
<sequence>MKLKEKYRDVDLIISHWDTDGIISSCMLARGLGLGIDDLVLSSINASVSNMVKYMKKGYSKIAILDLNMPEKELANHLSKVLNKKNLPELLVIDHHPWNENSVTMLSAYSSSREIIIEPEYPSTARIIYEKLLEKDSLTEEETFMVNIADDDDTFTNTYPLTKKLRVVLRWSDWKIRYKVLGECLKGNLWSEWLERYYREAYPKYEQEIEKTLETTELVHLGHMTICFVKPSEKVHPGDIQSYLEEKRKVTADIYLFLYKSGLSIRSARFNVANLAKELGGGGHPKASGVLFESEEKATNIKERLLRLIEKLYK</sequence>
<dbReference type="AlphaFoldDB" id="A0A7C1HXH2"/>
<dbReference type="InterPro" id="IPR001667">
    <property type="entry name" value="DDH_dom"/>
</dbReference>
<evidence type="ECO:0000259" key="2">
    <source>
        <dbReference type="Pfam" id="PF02272"/>
    </source>
</evidence>
<feature type="domain" description="DDH" evidence="1">
    <location>
        <begin position="12"/>
        <end position="136"/>
    </location>
</feature>
<dbReference type="Pfam" id="PF01368">
    <property type="entry name" value="DHH"/>
    <property type="match status" value="1"/>
</dbReference>
<evidence type="ECO:0000259" key="1">
    <source>
        <dbReference type="Pfam" id="PF01368"/>
    </source>
</evidence>
<evidence type="ECO:0008006" key="4">
    <source>
        <dbReference type="Google" id="ProtNLM"/>
    </source>
</evidence>
<dbReference type="PANTHER" id="PTHR42146">
    <property type="entry name" value="3',5'-CYCLIC-NUCLEOTIDE PHOSPHODIESTERASE"/>
    <property type="match status" value="1"/>
</dbReference>
<dbReference type="Pfam" id="PF02272">
    <property type="entry name" value="DHHA1"/>
    <property type="match status" value="1"/>
</dbReference>
<organism evidence="3">
    <name type="scientific">Fervidicoccus fontis</name>
    <dbReference type="NCBI Taxonomy" id="683846"/>
    <lineage>
        <taxon>Archaea</taxon>
        <taxon>Thermoproteota</taxon>
        <taxon>Thermoprotei</taxon>
        <taxon>Fervidicoccales</taxon>
        <taxon>Fervidicoccaceae</taxon>
        <taxon>Fervidicoccus</taxon>
    </lineage>
</organism>
<evidence type="ECO:0000313" key="3">
    <source>
        <dbReference type="EMBL" id="HDS11107.1"/>
    </source>
</evidence>
<dbReference type="InterPro" id="IPR003156">
    <property type="entry name" value="DHHA1_dom"/>
</dbReference>
<dbReference type="Gene3D" id="3.90.1640.10">
    <property type="entry name" value="inorganic pyrophosphatase (n-terminal core)"/>
    <property type="match status" value="1"/>
</dbReference>
<dbReference type="InterPro" id="IPR052968">
    <property type="entry name" value="Nucleotide_metab_enz"/>
</dbReference>
<dbReference type="InterPro" id="IPR038763">
    <property type="entry name" value="DHH_sf"/>
</dbReference>
<dbReference type="Gene3D" id="3.10.310.30">
    <property type="match status" value="1"/>
</dbReference>
<dbReference type="EMBL" id="DSDY01000173">
    <property type="protein sequence ID" value="HDS11107.1"/>
    <property type="molecule type" value="Genomic_DNA"/>
</dbReference>
<name>A0A7C1HXH2_9CREN</name>
<dbReference type="GO" id="GO:0003676">
    <property type="term" value="F:nucleic acid binding"/>
    <property type="evidence" value="ECO:0007669"/>
    <property type="project" value="InterPro"/>
</dbReference>